<dbReference type="AlphaFoldDB" id="A0AAE3XU39"/>
<name>A0AAE3XU39_9BACT</name>
<evidence type="ECO:0000256" key="8">
    <source>
        <dbReference type="RuleBase" id="RU003738"/>
    </source>
</evidence>
<evidence type="ECO:0000256" key="3">
    <source>
        <dbReference type="ARBA" id="ARBA00022898"/>
    </source>
</evidence>
<evidence type="ECO:0000313" key="12">
    <source>
        <dbReference type="Proteomes" id="UP001185092"/>
    </source>
</evidence>
<dbReference type="InterPro" id="IPR002986">
    <property type="entry name" value="DAP_deCOOHase_LysA"/>
</dbReference>
<feature type="binding site" evidence="5">
    <location>
        <begin position="269"/>
        <end position="272"/>
    </location>
    <ligand>
        <name>pyridoxal 5'-phosphate</name>
        <dbReference type="ChEBI" id="CHEBI:597326"/>
    </ligand>
</feature>
<sequence length="427" mass="48713">MKRVDNHFEIQGIKVDKICQEFGTPLYVYDADTIVGQLSKFRKAFEGVDFKVKYACKALTNLSIVKLMKTLGTGLDTVSIPEVKMGLSVGFEPEEIIFTPNAVDFSEIEEAVELGVHINIENMSNLERFAKKYGNTKPCCVRMNPFIMAESNSEKVEWWHKQSKFGISIKQIDDVKELVKEYGLVINGIHIHSSSVIMNPEIFIKGVQNVFEVAERFENLDYIDFGGGIKVLHKEDDEIINIFDLGKGLKEELAKFEERYGKKVQLWFEPGRFLVSDSGTLFTEVKIRKNNGHREFAGTDSGFNQLIRPMMYDAYHEIVNTSNPDGEEQMYTIVGNICEIDNFAVDRNMPEIREGDILAIKNAGAYGYSMASNYNSRMRPAEVMIVNGEAKLVRKRDTYEDLVKNQIVIDFDKESLDQKHQELTETL</sequence>
<dbReference type="EC" id="4.1.1.20" evidence="5 6"/>
<feature type="binding site" evidence="5">
    <location>
        <position position="339"/>
    </location>
    <ligand>
        <name>substrate</name>
    </ligand>
</feature>
<feature type="binding site" evidence="5">
    <location>
        <position position="308"/>
    </location>
    <ligand>
        <name>substrate</name>
    </ligand>
</feature>
<dbReference type="PANTHER" id="PTHR43727">
    <property type="entry name" value="DIAMINOPIMELATE DECARBOXYLASE"/>
    <property type="match status" value="1"/>
</dbReference>
<feature type="domain" description="Orn/DAP/Arg decarboxylase 2 C-terminal" evidence="9">
    <location>
        <begin position="27"/>
        <end position="364"/>
    </location>
</feature>
<keyword evidence="2 5" id="KW-0210">Decarboxylase</keyword>
<dbReference type="PROSITE" id="PS00878">
    <property type="entry name" value="ODR_DC_2_1"/>
    <property type="match status" value="1"/>
</dbReference>
<dbReference type="PRINTS" id="PR01181">
    <property type="entry name" value="DAPDCRBXLASE"/>
</dbReference>
<proteinExistence type="inferred from homology"/>
<dbReference type="Gene3D" id="2.40.37.10">
    <property type="entry name" value="Lyase, Ornithine Decarboxylase, Chain A, domain 1"/>
    <property type="match status" value="1"/>
</dbReference>
<dbReference type="NCBIfam" id="TIGR01048">
    <property type="entry name" value="lysA"/>
    <property type="match status" value="1"/>
</dbReference>
<dbReference type="InterPro" id="IPR029066">
    <property type="entry name" value="PLP-binding_barrel"/>
</dbReference>
<dbReference type="InterPro" id="IPR000183">
    <property type="entry name" value="Orn/DAP/Arg_de-COase"/>
</dbReference>
<dbReference type="PANTHER" id="PTHR43727:SF2">
    <property type="entry name" value="GROUP IV DECARBOXYLASE"/>
    <property type="match status" value="1"/>
</dbReference>
<dbReference type="SUPFAM" id="SSF50621">
    <property type="entry name" value="Alanine racemase C-terminal domain-like"/>
    <property type="match status" value="1"/>
</dbReference>
<dbReference type="InterPro" id="IPR009006">
    <property type="entry name" value="Ala_racemase/Decarboxylase_C"/>
</dbReference>
<feature type="binding site" evidence="5">
    <location>
        <position position="228"/>
    </location>
    <ligand>
        <name>pyridoxal 5'-phosphate</name>
        <dbReference type="ChEBI" id="CHEBI:597326"/>
    </ligand>
</feature>
<dbReference type="PRINTS" id="PR01179">
    <property type="entry name" value="ODADCRBXLASE"/>
</dbReference>
<dbReference type="GO" id="GO:0008836">
    <property type="term" value="F:diaminopimelate decarboxylase activity"/>
    <property type="evidence" value="ECO:0007669"/>
    <property type="project" value="UniProtKB-UniRule"/>
</dbReference>
<evidence type="ECO:0000313" key="11">
    <source>
        <dbReference type="EMBL" id="MDR6241994.1"/>
    </source>
</evidence>
<dbReference type="HAMAP" id="MF_02120">
    <property type="entry name" value="LysA"/>
    <property type="match status" value="1"/>
</dbReference>
<dbReference type="InterPro" id="IPR022644">
    <property type="entry name" value="De-COase2_N"/>
</dbReference>
<comment type="similarity">
    <text evidence="5">Belongs to the Orn/Lys/Arg decarboxylase class-II family. LysA subfamily.</text>
</comment>
<evidence type="ECO:0000256" key="7">
    <source>
        <dbReference type="PIRSR" id="PIRSR600183-50"/>
    </source>
</evidence>
<dbReference type="GO" id="GO:0030170">
    <property type="term" value="F:pyridoxal phosphate binding"/>
    <property type="evidence" value="ECO:0007669"/>
    <property type="project" value="UniProtKB-UniRule"/>
</dbReference>
<evidence type="ECO:0000259" key="9">
    <source>
        <dbReference type="Pfam" id="PF00278"/>
    </source>
</evidence>
<reference evidence="11" key="1">
    <citation type="submission" date="2023-07" db="EMBL/GenBank/DDBJ databases">
        <title>Genomic Encyclopedia of Type Strains, Phase IV (KMG-IV): sequencing the most valuable type-strain genomes for metagenomic binning, comparative biology and taxonomic classification.</title>
        <authorList>
            <person name="Goeker M."/>
        </authorList>
    </citation>
    <scope>NUCLEOTIDE SEQUENCE</scope>
    <source>
        <strain evidence="11">DSM 26174</strain>
    </source>
</reference>
<feature type="binding site" evidence="5">
    <location>
        <position position="312"/>
    </location>
    <ligand>
        <name>substrate</name>
    </ligand>
</feature>
<feature type="binding site" evidence="5">
    <location>
        <position position="366"/>
    </location>
    <ligand>
        <name>substrate</name>
    </ligand>
</feature>
<keyword evidence="5" id="KW-0028">Amino-acid biosynthesis</keyword>
<comment type="caution">
    <text evidence="11">The sequence shown here is derived from an EMBL/GenBank/DDBJ whole genome shotgun (WGS) entry which is preliminary data.</text>
</comment>
<dbReference type="SUPFAM" id="SSF51419">
    <property type="entry name" value="PLP-binding barrel"/>
    <property type="match status" value="1"/>
</dbReference>
<dbReference type="RefSeq" id="WP_309943255.1">
    <property type="nucleotide sequence ID" value="NZ_AP025308.1"/>
</dbReference>
<protein>
    <recommendedName>
        <fullName evidence="5 6">Diaminopimelate decarboxylase</fullName>
        <shortName evidence="5">DAP decarboxylase</shortName>
        <shortName evidence="5">DAPDC</shortName>
        <ecNumber evidence="5 6">4.1.1.20</ecNumber>
    </recommendedName>
</protein>
<dbReference type="Proteomes" id="UP001185092">
    <property type="component" value="Unassembled WGS sequence"/>
</dbReference>
<dbReference type="InterPro" id="IPR022643">
    <property type="entry name" value="De-COase2_C"/>
</dbReference>
<dbReference type="CDD" id="cd06828">
    <property type="entry name" value="PLPDE_III_DapDC"/>
    <property type="match status" value="1"/>
</dbReference>
<accession>A0AAE3XU39</accession>
<comment type="function">
    <text evidence="5">Specifically catalyzes the decarboxylation of meso-diaminopimelate (meso-DAP) to L-lysine.</text>
</comment>
<dbReference type="GO" id="GO:0009089">
    <property type="term" value="P:lysine biosynthetic process via diaminopimelate"/>
    <property type="evidence" value="ECO:0007669"/>
    <property type="project" value="UniProtKB-UniRule"/>
</dbReference>
<feature type="modified residue" description="N6-(pyridoxal phosphate)lysine" evidence="5 7">
    <location>
        <position position="57"/>
    </location>
</feature>
<dbReference type="Pfam" id="PF00278">
    <property type="entry name" value="Orn_DAP_Arg_deC"/>
    <property type="match status" value="1"/>
</dbReference>
<evidence type="ECO:0000259" key="10">
    <source>
        <dbReference type="Pfam" id="PF02784"/>
    </source>
</evidence>
<evidence type="ECO:0000256" key="6">
    <source>
        <dbReference type="NCBIfam" id="TIGR01048"/>
    </source>
</evidence>
<comment type="cofactor">
    <cofactor evidence="1 5 7 8">
        <name>pyridoxal 5'-phosphate</name>
        <dbReference type="ChEBI" id="CHEBI:597326"/>
    </cofactor>
</comment>
<evidence type="ECO:0000256" key="2">
    <source>
        <dbReference type="ARBA" id="ARBA00022793"/>
    </source>
</evidence>
<evidence type="ECO:0000256" key="4">
    <source>
        <dbReference type="ARBA" id="ARBA00023239"/>
    </source>
</evidence>
<dbReference type="EMBL" id="JAVDQD010000015">
    <property type="protein sequence ID" value="MDR6241994.1"/>
    <property type="molecule type" value="Genomic_DNA"/>
</dbReference>
<comment type="pathway">
    <text evidence="5 8">Amino-acid biosynthesis; L-lysine biosynthesis via DAP pathway; L-lysine from DL-2,6-diaminopimelate: step 1/1.</text>
</comment>
<gene>
    <name evidence="5" type="primary">lysA</name>
    <name evidence="11" type="ORF">HNQ88_005081</name>
</gene>
<keyword evidence="4 5" id="KW-0456">Lyase</keyword>
<organism evidence="11 12">
    <name type="scientific">Aureibacter tunicatorum</name>
    <dbReference type="NCBI Taxonomy" id="866807"/>
    <lineage>
        <taxon>Bacteria</taxon>
        <taxon>Pseudomonadati</taxon>
        <taxon>Bacteroidota</taxon>
        <taxon>Cytophagia</taxon>
        <taxon>Cytophagales</taxon>
        <taxon>Persicobacteraceae</taxon>
        <taxon>Aureibacter</taxon>
    </lineage>
</organism>
<dbReference type="FunFam" id="3.20.20.10:FF:000003">
    <property type="entry name" value="Diaminopimelate decarboxylase"/>
    <property type="match status" value="1"/>
</dbReference>
<dbReference type="Gene3D" id="3.20.20.10">
    <property type="entry name" value="Alanine racemase"/>
    <property type="match status" value="1"/>
</dbReference>
<comment type="catalytic activity">
    <reaction evidence="5 8">
        <text>meso-2,6-diaminopimelate + H(+) = L-lysine + CO2</text>
        <dbReference type="Rhea" id="RHEA:15101"/>
        <dbReference type="ChEBI" id="CHEBI:15378"/>
        <dbReference type="ChEBI" id="CHEBI:16526"/>
        <dbReference type="ChEBI" id="CHEBI:32551"/>
        <dbReference type="ChEBI" id="CHEBI:57791"/>
        <dbReference type="EC" id="4.1.1.20"/>
    </reaction>
</comment>
<feature type="binding site" evidence="5">
    <location>
        <position position="366"/>
    </location>
    <ligand>
        <name>pyridoxal 5'-phosphate</name>
        <dbReference type="ChEBI" id="CHEBI:597326"/>
    </ligand>
</feature>
<feature type="active site" description="Proton donor" evidence="7">
    <location>
        <position position="338"/>
    </location>
</feature>
<evidence type="ECO:0000256" key="1">
    <source>
        <dbReference type="ARBA" id="ARBA00001933"/>
    </source>
</evidence>
<dbReference type="InterPro" id="IPR022653">
    <property type="entry name" value="De-COase2_pyr-phos_BS"/>
</dbReference>
<keyword evidence="5 8" id="KW-0457">Lysine biosynthesis</keyword>
<evidence type="ECO:0000256" key="5">
    <source>
        <dbReference type="HAMAP-Rule" id="MF_02120"/>
    </source>
</evidence>
<comment type="subunit">
    <text evidence="5">Homodimer.</text>
</comment>
<keyword evidence="3 5" id="KW-0663">Pyridoxal phosphate</keyword>
<feature type="domain" description="Orn/DAP/Arg decarboxylase 2 N-terminal" evidence="10">
    <location>
        <begin position="33"/>
        <end position="276"/>
    </location>
</feature>
<keyword evidence="12" id="KW-1185">Reference proteome</keyword>
<dbReference type="Pfam" id="PF02784">
    <property type="entry name" value="Orn_Arg_deC_N"/>
    <property type="match status" value="1"/>
</dbReference>
<feature type="binding site" evidence="5">
    <location>
        <position position="272"/>
    </location>
    <ligand>
        <name>substrate</name>
    </ligand>
</feature>